<evidence type="ECO:0000313" key="1">
    <source>
        <dbReference type="EMBL" id="RGC47628.1"/>
    </source>
</evidence>
<proteinExistence type="predicted"/>
<gene>
    <name evidence="1" type="ORF">DW747_08130</name>
</gene>
<dbReference type="AlphaFoldDB" id="A0A3E2XN57"/>
<reference evidence="1 2" key="1">
    <citation type="submission" date="2018-08" db="EMBL/GenBank/DDBJ databases">
        <title>A genome reference for cultivated species of the human gut microbiota.</title>
        <authorList>
            <person name="Zou Y."/>
            <person name="Xue W."/>
            <person name="Luo G."/>
        </authorList>
    </citation>
    <scope>NUCLEOTIDE SEQUENCE [LARGE SCALE GENOMIC DNA]</scope>
    <source>
        <strain evidence="1 2">AM28-39</strain>
    </source>
</reference>
<dbReference type="Proteomes" id="UP000261231">
    <property type="component" value="Unassembled WGS sequence"/>
</dbReference>
<accession>A0A3E2XN57</accession>
<organism evidence="1 2">
    <name type="scientific">Coprococcus catus</name>
    <dbReference type="NCBI Taxonomy" id="116085"/>
    <lineage>
        <taxon>Bacteria</taxon>
        <taxon>Bacillati</taxon>
        <taxon>Bacillota</taxon>
        <taxon>Clostridia</taxon>
        <taxon>Lachnospirales</taxon>
        <taxon>Lachnospiraceae</taxon>
        <taxon>Coprococcus</taxon>
    </lineage>
</organism>
<dbReference type="EMBL" id="QVFD01000006">
    <property type="protein sequence ID" value="RGC47628.1"/>
    <property type="molecule type" value="Genomic_DNA"/>
</dbReference>
<protein>
    <submittedName>
        <fullName evidence="1">Uncharacterized protein</fullName>
    </submittedName>
</protein>
<comment type="caution">
    <text evidence="1">The sequence shown here is derived from an EMBL/GenBank/DDBJ whole genome shotgun (WGS) entry which is preliminary data.</text>
</comment>
<sequence>MAPFDSFFGKFLSRTSIAVEDGCKAGIPLDRRKKEFGRYRGNPVGSVKWLQNKKREIVLNN</sequence>
<evidence type="ECO:0000313" key="2">
    <source>
        <dbReference type="Proteomes" id="UP000261231"/>
    </source>
</evidence>
<name>A0A3E2XN57_9FIRM</name>
<keyword evidence="2" id="KW-1185">Reference proteome</keyword>